<evidence type="ECO:0000313" key="10">
    <source>
        <dbReference type="EMBL" id="SLM31538.1"/>
    </source>
</evidence>
<name>A0A1W1HGM5_9BACT</name>
<comment type="domain">
    <text evidence="5">Contains a C-terminal catalytic domain, and an N-terminal region which modulates catalytic activity.</text>
</comment>
<comment type="subcellular location">
    <subcellularLocation>
        <location evidence="5">Cytoplasm</location>
    </subcellularLocation>
</comment>
<sequence length="361" mass="39161">MQRSNVVQNPILNINKPIRVLVVDDSAIVRKVFSQELSKEKDIEVVGTAPDPYVAREKIIELKPDVITLDIEMPRMDGITFLKKLMQHYPLPVIIVSSLTSKGSSLALEALSTGALEVISKPNAAYSVGDMSIQLADKIRAVYGVHVDARKPVKVNEATNQIAVNSRALAQTTNKIIAIGASTGGTEAIRKVVTRFPVTSPGVVIVQHMPAQFTTSFAERLNGLCQMEVKEAQDGDSVTNGRILIAPGNYHMVLRRSGARYYVQVKNGPMVHHQRPAVDVLFKSVARYAGRNALGIILTGMGSDGAAGMLSMKNEGAINIAQNEKSCVVYGMPKEAVKMGGVDHIEHIDNIAEVAIRCIMR</sequence>
<protein>
    <recommendedName>
        <fullName evidence="5">Protein-glutamate methylesterase/protein-glutamine glutaminase</fullName>
        <ecNumber evidence="5">3.1.1.61</ecNumber>
        <ecNumber evidence="5">3.5.1.44</ecNumber>
    </recommendedName>
</protein>
<evidence type="ECO:0000259" key="9">
    <source>
        <dbReference type="PROSITE" id="PS50122"/>
    </source>
</evidence>
<comment type="similarity">
    <text evidence="5">Belongs to the CheB family.</text>
</comment>
<dbReference type="EC" id="3.1.1.61" evidence="5"/>
<dbReference type="PROSITE" id="PS50122">
    <property type="entry name" value="CHEB"/>
    <property type="match status" value="1"/>
</dbReference>
<evidence type="ECO:0000256" key="4">
    <source>
        <dbReference type="ARBA" id="ARBA00048267"/>
    </source>
</evidence>
<dbReference type="HAMAP" id="MF_00099">
    <property type="entry name" value="CheB_chemtxs"/>
    <property type="match status" value="1"/>
</dbReference>
<evidence type="ECO:0000256" key="6">
    <source>
        <dbReference type="PROSITE-ProRule" id="PRU00050"/>
    </source>
</evidence>
<dbReference type="EMBL" id="FWEV01000276">
    <property type="protein sequence ID" value="SLM31538.1"/>
    <property type="molecule type" value="Genomic_DNA"/>
</dbReference>
<evidence type="ECO:0000256" key="3">
    <source>
        <dbReference type="ARBA" id="ARBA00022801"/>
    </source>
</evidence>
<keyword evidence="2 5" id="KW-0145">Chemotaxis</keyword>
<comment type="catalytic activity">
    <reaction evidence="4 5">
        <text>[protein]-L-glutamate 5-O-methyl ester + H2O = L-glutamyl-[protein] + methanol + H(+)</text>
        <dbReference type="Rhea" id="RHEA:23236"/>
        <dbReference type="Rhea" id="RHEA-COMP:10208"/>
        <dbReference type="Rhea" id="RHEA-COMP:10311"/>
        <dbReference type="ChEBI" id="CHEBI:15377"/>
        <dbReference type="ChEBI" id="CHEBI:15378"/>
        <dbReference type="ChEBI" id="CHEBI:17790"/>
        <dbReference type="ChEBI" id="CHEBI:29973"/>
        <dbReference type="ChEBI" id="CHEBI:82795"/>
        <dbReference type="EC" id="3.1.1.61"/>
    </reaction>
</comment>
<dbReference type="InterPro" id="IPR035909">
    <property type="entry name" value="CheB_C"/>
</dbReference>
<dbReference type="InterPro" id="IPR011006">
    <property type="entry name" value="CheY-like_superfamily"/>
</dbReference>
<comment type="catalytic activity">
    <reaction evidence="5">
        <text>L-glutaminyl-[protein] + H2O = L-glutamyl-[protein] + NH4(+)</text>
        <dbReference type="Rhea" id="RHEA:16441"/>
        <dbReference type="Rhea" id="RHEA-COMP:10207"/>
        <dbReference type="Rhea" id="RHEA-COMP:10208"/>
        <dbReference type="ChEBI" id="CHEBI:15377"/>
        <dbReference type="ChEBI" id="CHEBI:28938"/>
        <dbReference type="ChEBI" id="CHEBI:29973"/>
        <dbReference type="ChEBI" id="CHEBI:30011"/>
        <dbReference type="EC" id="3.5.1.44"/>
    </reaction>
</comment>
<keyword evidence="5 7" id="KW-0597">Phosphoprotein</keyword>
<dbReference type="Pfam" id="PF00072">
    <property type="entry name" value="Response_reg"/>
    <property type="match status" value="1"/>
</dbReference>
<evidence type="ECO:0000259" key="8">
    <source>
        <dbReference type="PROSITE" id="PS50110"/>
    </source>
</evidence>
<dbReference type="PANTHER" id="PTHR42872:SF6">
    <property type="entry name" value="PROTEIN-GLUTAMATE METHYLESTERASE_PROTEIN-GLUTAMINE GLUTAMINASE"/>
    <property type="match status" value="1"/>
</dbReference>
<gene>
    <name evidence="5 10" type="primary">cheB</name>
    <name evidence="10" type="ORF">MTBBW1_350029</name>
</gene>
<dbReference type="PANTHER" id="PTHR42872">
    <property type="entry name" value="PROTEIN-GLUTAMATE METHYLESTERASE/PROTEIN-GLUTAMINE GLUTAMINASE"/>
    <property type="match status" value="1"/>
</dbReference>
<dbReference type="Gene3D" id="3.40.50.180">
    <property type="entry name" value="Methylesterase CheB, C-terminal domain"/>
    <property type="match status" value="1"/>
</dbReference>
<comment type="PTM">
    <text evidence="5">Phosphorylated by CheA. Phosphorylation of the N-terminal regulatory domain activates the methylesterase activity.</text>
</comment>
<evidence type="ECO:0000256" key="7">
    <source>
        <dbReference type="PROSITE-ProRule" id="PRU00169"/>
    </source>
</evidence>
<dbReference type="GO" id="GO:0050568">
    <property type="term" value="F:protein-glutamine glutaminase activity"/>
    <property type="evidence" value="ECO:0007669"/>
    <property type="project" value="UniProtKB-UniRule"/>
</dbReference>
<dbReference type="InterPro" id="IPR008248">
    <property type="entry name" value="CheB-like"/>
</dbReference>
<evidence type="ECO:0000256" key="2">
    <source>
        <dbReference type="ARBA" id="ARBA00022500"/>
    </source>
</evidence>
<dbReference type="InterPro" id="IPR001789">
    <property type="entry name" value="Sig_transdc_resp-reg_receiver"/>
</dbReference>
<keyword evidence="11" id="KW-1185">Reference proteome</keyword>
<feature type="active site" evidence="5 6">
    <location>
        <position position="182"/>
    </location>
</feature>
<proteinExistence type="inferred from homology"/>
<dbReference type="InterPro" id="IPR000673">
    <property type="entry name" value="Sig_transdc_resp-reg_Me-estase"/>
</dbReference>
<evidence type="ECO:0000256" key="1">
    <source>
        <dbReference type="ARBA" id="ARBA00022490"/>
    </source>
</evidence>
<dbReference type="EC" id="3.5.1.44" evidence="5"/>
<dbReference type="SUPFAM" id="SSF52172">
    <property type="entry name" value="CheY-like"/>
    <property type="match status" value="1"/>
</dbReference>
<keyword evidence="1 5" id="KW-0963">Cytoplasm</keyword>
<dbReference type="CDD" id="cd16432">
    <property type="entry name" value="CheB_Rec"/>
    <property type="match status" value="1"/>
</dbReference>
<dbReference type="Proteomes" id="UP000191931">
    <property type="component" value="Unassembled WGS sequence"/>
</dbReference>
<feature type="active site" evidence="5 6">
    <location>
        <position position="304"/>
    </location>
</feature>
<dbReference type="Pfam" id="PF01339">
    <property type="entry name" value="CheB_methylest"/>
    <property type="match status" value="1"/>
</dbReference>
<dbReference type="CDD" id="cd17541">
    <property type="entry name" value="REC_CheB-like"/>
    <property type="match status" value="1"/>
</dbReference>
<dbReference type="OrthoDB" id="9793421at2"/>
<feature type="modified residue" description="4-aspartylphosphate" evidence="5 7">
    <location>
        <position position="70"/>
    </location>
</feature>
<feature type="domain" description="Response regulatory" evidence="8">
    <location>
        <begin position="19"/>
        <end position="136"/>
    </location>
</feature>
<dbReference type="NCBIfam" id="NF001965">
    <property type="entry name" value="PRK00742.1"/>
    <property type="match status" value="1"/>
</dbReference>
<dbReference type="GO" id="GO:0006935">
    <property type="term" value="P:chemotaxis"/>
    <property type="evidence" value="ECO:0007669"/>
    <property type="project" value="UniProtKB-UniRule"/>
</dbReference>
<dbReference type="Gene3D" id="3.40.50.2300">
    <property type="match status" value="1"/>
</dbReference>
<comment type="function">
    <text evidence="5">Involved in chemotaxis. Part of a chemotaxis signal transduction system that modulates chemotaxis in response to various stimuli. Catalyzes the demethylation of specific methylglutamate residues introduced into the chemoreceptors (methyl-accepting chemotaxis proteins or MCP) by CheR. Also mediates the irreversible deamidation of specific glutamine residues to glutamic acid.</text>
</comment>
<dbReference type="SUPFAM" id="SSF52738">
    <property type="entry name" value="Methylesterase CheB, C-terminal domain"/>
    <property type="match status" value="1"/>
</dbReference>
<dbReference type="PIRSF" id="PIRSF000876">
    <property type="entry name" value="RR_chemtxs_CheB"/>
    <property type="match status" value="1"/>
</dbReference>
<evidence type="ECO:0000313" key="11">
    <source>
        <dbReference type="Proteomes" id="UP000191931"/>
    </source>
</evidence>
<dbReference type="GO" id="GO:0000156">
    <property type="term" value="F:phosphorelay response regulator activity"/>
    <property type="evidence" value="ECO:0007669"/>
    <property type="project" value="InterPro"/>
</dbReference>
<dbReference type="NCBIfam" id="NF009206">
    <property type="entry name" value="PRK12555.1"/>
    <property type="match status" value="1"/>
</dbReference>
<dbReference type="STRING" id="1246637.MTBBW1_350029"/>
<dbReference type="GO" id="GO:0005737">
    <property type="term" value="C:cytoplasm"/>
    <property type="evidence" value="ECO:0007669"/>
    <property type="project" value="UniProtKB-SubCell"/>
</dbReference>
<organism evidence="10 11">
    <name type="scientific">Desulfamplus magnetovallimortis</name>
    <dbReference type="NCBI Taxonomy" id="1246637"/>
    <lineage>
        <taxon>Bacteria</taxon>
        <taxon>Pseudomonadati</taxon>
        <taxon>Thermodesulfobacteriota</taxon>
        <taxon>Desulfobacteria</taxon>
        <taxon>Desulfobacterales</taxon>
        <taxon>Desulfobacteraceae</taxon>
        <taxon>Desulfamplus</taxon>
    </lineage>
</organism>
<dbReference type="AlphaFoldDB" id="A0A1W1HGM5"/>
<dbReference type="SMART" id="SM00448">
    <property type="entry name" value="REC"/>
    <property type="match status" value="1"/>
</dbReference>
<accession>A0A1W1HGM5</accession>
<reference evidence="10 11" key="1">
    <citation type="submission" date="2017-03" db="EMBL/GenBank/DDBJ databases">
        <authorList>
            <person name="Afonso C.L."/>
            <person name="Miller P.J."/>
            <person name="Scott M.A."/>
            <person name="Spackman E."/>
            <person name="Goraichik I."/>
            <person name="Dimitrov K.M."/>
            <person name="Suarez D.L."/>
            <person name="Swayne D.E."/>
        </authorList>
    </citation>
    <scope>NUCLEOTIDE SEQUENCE [LARGE SCALE GENOMIC DNA]</scope>
    <source>
        <strain evidence="10">PRJEB14757</strain>
    </source>
</reference>
<dbReference type="GO" id="GO:0008984">
    <property type="term" value="F:protein-glutamate methylesterase activity"/>
    <property type="evidence" value="ECO:0007669"/>
    <property type="project" value="UniProtKB-UniRule"/>
</dbReference>
<keyword evidence="3 5" id="KW-0378">Hydrolase</keyword>
<feature type="domain" description="CheB-type methylesterase" evidence="9">
    <location>
        <begin position="170"/>
        <end position="361"/>
    </location>
</feature>
<dbReference type="PROSITE" id="PS50110">
    <property type="entry name" value="RESPONSE_REGULATORY"/>
    <property type="match status" value="1"/>
</dbReference>
<evidence type="ECO:0000256" key="5">
    <source>
        <dbReference type="HAMAP-Rule" id="MF_00099"/>
    </source>
</evidence>
<feature type="active site" evidence="5 6">
    <location>
        <position position="208"/>
    </location>
</feature>